<name>A0AAV5GD00_9BASI</name>
<evidence type="ECO:0000313" key="2">
    <source>
        <dbReference type="EMBL" id="GJN90436.1"/>
    </source>
</evidence>
<evidence type="ECO:0000256" key="1">
    <source>
        <dbReference type="SAM" id="Phobius"/>
    </source>
</evidence>
<organism evidence="2 3">
    <name type="scientific">Rhodotorula paludigena</name>
    <dbReference type="NCBI Taxonomy" id="86838"/>
    <lineage>
        <taxon>Eukaryota</taxon>
        <taxon>Fungi</taxon>
        <taxon>Dikarya</taxon>
        <taxon>Basidiomycota</taxon>
        <taxon>Pucciniomycotina</taxon>
        <taxon>Microbotryomycetes</taxon>
        <taxon>Sporidiobolales</taxon>
        <taxon>Sporidiobolaceae</taxon>
        <taxon>Rhodotorula</taxon>
    </lineage>
</organism>
<gene>
    <name evidence="2" type="ORF">Rhopal_003447-T1</name>
</gene>
<sequence>MNRSGAAWNLSCVVYLFRNPRLDPLTGAPLAPHPAFVYPLLALVCFPLAIGVVTGCAALWSEGEDETRERKERGRAEEVAIWLGTVDQPYWIKLHLGVALGELIYRAEAHARANSLHTRGTAIFQACLVKM</sequence>
<keyword evidence="3" id="KW-1185">Reference proteome</keyword>
<dbReference type="AlphaFoldDB" id="A0AAV5GD00"/>
<feature type="transmembrane region" description="Helical" evidence="1">
    <location>
        <begin position="36"/>
        <end position="60"/>
    </location>
</feature>
<keyword evidence="1" id="KW-0472">Membrane</keyword>
<reference evidence="2 3" key="1">
    <citation type="submission" date="2021-12" db="EMBL/GenBank/DDBJ databases">
        <title>High titer production of polyol ester of fatty acids by Rhodotorula paludigena BS15 towards product separation-free biomass refinery.</title>
        <authorList>
            <person name="Mano J."/>
            <person name="Ono H."/>
            <person name="Tanaka T."/>
            <person name="Naito K."/>
            <person name="Sushida H."/>
            <person name="Ike M."/>
            <person name="Tokuyasu K."/>
            <person name="Kitaoka M."/>
        </authorList>
    </citation>
    <scope>NUCLEOTIDE SEQUENCE [LARGE SCALE GENOMIC DNA]</scope>
    <source>
        <strain evidence="2 3">BS15</strain>
    </source>
</reference>
<dbReference type="Proteomes" id="UP001342314">
    <property type="component" value="Unassembled WGS sequence"/>
</dbReference>
<keyword evidence="1" id="KW-1133">Transmembrane helix</keyword>
<comment type="caution">
    <text evidence="2">The sequence shown here is derived from an EMBL/GenBank/DDBJ whole genome shotgun (WGS) entry which is preliminary data.</text>
</comment>
<keyword evidence="1" id="KW-0812">Transmembrane</keyword>
<protein>
    <submittedName>
        <fullName evidence="2">Uncharacterized protein</fullName>
    </submittedName>
</protein>
<dbReference type="EMBL" id="BQKY01000006">
    <property type="protein sequence ID" value="GJN90436.1"/>
    <property type="molecule type" value="Genomic_DNA"/>
</dbReference>
<accession>A0AAV5GD00</accession>
<proteinExistence type="predicted"/>
<evidence type="ECO:0000313" key="3">
    <source>
        <dbReference type="Proteomes" id="UP001342314"/>
    </source>
</evidence>